<keyword evidence="2" id="KW-1185">Reference proteome</keyword>
<dbReference type="OrthoDB" id="3548492at2759"/>
<accession>A0A6A6EJS7</accession>
<protein>
    <submittedName>
        <fullName evidence="1">Uncharacterized protein</fullName>
    </submittedName>
</protein>
<sequence>MQPFGAVIVGKRHQKQELAPHIRAAILSSVENRVPKTKIARIYHVGRQTVYDTIKRWNETTKIRSAPQASRQRKLSPRDKAKILHIVRQYPRVEYARLKLLVRGINVSNYTLYRLLKGSRDYELGSQTTSKTHTKRCKNLP</sequence>
<evidence type="ECO:0000313" key="2">
    <source>
        <dbReference type="Proteomes" id="UP000800200"/>
    </source>
</evidence>
<dbReference type="InterPro" id="IPR009057">
    <property type="entry name" value="Homeodomain-like_sf"/>
</dbReference>
<dbReference type="AlphaFoldDB" id="A0A6A6EJS7"/>
<dbReference type="Proteomes" id="UP000800200">
    <property type="component" value="Unassembled WGS sequence"/>
</dbReference>
<dbReference type="EMBL" id="ML994618">
    <property type="protein sequence ID" value="KAF2190390.1"/>
    <property type="molecule type" value="Genomic_DNA"/>
</dbReference>
<evidence type="ECO:0000313" key="1">
    <source>
        <dbReference type="EMBL" id="KAF2190390.1"/>
    </source>
</evidence>
<reference evidence="1" key="1">
    <citation type="journal article" date="2020" name="Stud. Mycol.">
        <title>101 Dothideomycetes genomes: a test case for predicting lifestyles and emergence of pathogens.</title>
        <authorList>
            <person name="Haridas S."/>
            <person name="Albert R."/>
            <person name="Binder M."/>
            <person name="Bloem J."/>
            <person name="Labutti K."/>
            <person name="Salamov A."/>
            <person name="Andreopoulos B."/>
            <person name="Baker S."/>
            <person name="Barry K."/>
            <person name="Bills G."/>
            <person name="Bluhm B."/>
            <person name="Cannon C."/>
            <person name="Castanera R."/>
            <person name="Culley D."/>
            <person name="Daum C."/>
            <person name="Ezra D."/>
            <person name="Gonzalez J."/>
            <person name="Henrissat B."/>
            <person name="Kuo A."/>
            <person name="Liang C."/>
            <person name="Lipzen A."/>
            <person name="Lutzoni F."/>
            <person name="Magnuson J."/>
            <person name="Mondo S."/>
            <person name="Nolan M."/>
            <person name="Ohm R."/>
            <person name="Pangilinan J."/>
            <person name="Park H.-J."/>
            <person name="Ramirez L."/>
            <person name="Alfaro M."/>
            <person name="Sun H."/>
            <person name="Tritt A."/>
            <person name="Yoshinaga Y."/>
            <person name="Zwiers L.-H."/>
            <person name="Turgeon B."/>
            <person name="Goodwin S."/>
            <person name="Spatafora J."/>
            <person name="Crous P."/>
            <person name="Grigoriev I."/>
        </authorList>
    </citation>
    <scope>NUCLEOTIDE SEQUENCE</scope>
    <source>
        <strain evidence="1">CBS 207.26</strain>
    </source>
</reference>
<name>A0A6A6EJS7_9PEZI</name>
<proteinExistence type="predicted"/>
<organism evidence="1 2">
    <name type="scientific">Zopfia rhizophila CBS 207.26</name>
    <dbReference type="NCBI Taxonomy" id="1314779"/>
    <lineage>
        <taxon>Eukaryota</taxon>
        <taxon>Fungi</taxon>
        <taxon>Dikarya</taxon>
        <taxon>Ascomycota</taxon>
        <taxon>Pezizomycotina</taxon>
        <taxon>Dothideomycetes</taxon>
        <taxon>Dothideomycetes incertae sedis</taxon>
        <taxon>Zopfiaceae</taxon>
        <taxon>Zopfia</taxon>
    </lineage>
</organism>
<dbReference type="SUPFAM" id="SSF46689">
    <property type="entry name" value="Homeodomain-like"/>
    <property type="match status" value="1"/>
</dbReference>
<dbReference type="Pfam" id="PF13384">
    <property type="entry name" value="HTH_23"/>
    <property type="match status" value="1"/>
</dbReference>
<gene>
    <name evidence="1" type="ORF">K469DRAFT_558641</name>
</gene>